<feature type="transmembrane region" description="Helical" evidence="1">
    <location>
        <begin position="157"/>
        <end position="183"/>
    </location>
</feature>
<keyword evidence="1" id="KW-1133">Transmembrane helix</keyword>
<keyword evidence="1" id="KW-0472">Membrane</keyword>
<evidence type="ECO:0000313" key="2">
    <source>
        <dbReference type="EMBL" id="RZV05080.1"/>
    </source>
</evidence>
<accession>A0A482Y0C0</accession>
<name>A0A482Y0C0_9EURY</name>
<feature type="transmembrane region" description="Helical" evidence="1">
    <location>
        <begin position="12"/>
        <end position="31"/>
    </location>
</feature>
<gene>
    <name evidence="2" type="ORF">BDK88_4319</name>
</gene>
<dbReference type="RefSeq" id="WP_130501993.1">
    <property type="nucleotide sequence ID" value="NZ_SHMP01000011.1"/>
</dbReference>
<reference evidence="2 3" key="1">
    <citation type="submission" date="2019-02" db="EMBL/GenBank/DDBJ databases">
        <title>Genomic Encyclopedia of Archaeal and Bacterial Type Strains, Phase II (KMG-II): from individual species to whole genera.</title>
        <authorList>
            <person name="Goeker M."/>
        </authorList>
    </citation>
    <scope>NUCLEOTIDE SEQUENCE [LARGE SCALE GENOMIC DNA]</scope>
    <source>
        <strain evidence="2 3">DSM 18328</strain>
    </source>
</reference>
<evidence type="ECO:0000313" key="3">
    <source>
        <dbReference type="Proteomes" id="UP000291097"/>
    </source>
</evidence>
<dbReference type="Proteomes" id="UP000291097">
    <property type="component" value="Unassembled WGS sequence"/>
</dbReference>
<dbReference type="EMBL" id="SHMP01000011">
    <property type="protein sequence ID" value="RZV05080.1"/>
    <property type="molecule type" value="Genomic_DNA"/>
</dbReference>
<sequence length="187" mass="20556">MTTNNALLVNRALELLLTVFAGILTGIWAAVTSLQVQCAVKVSMSAVCRGIIVILRNIVRFLVRQYPTARNIVRRGIVGGWRYFRSQFNRNRSSMIRSTRNQLSPLEWVAITVSLCVLWANFAAGIAMLLMTIVVFFQDADQLSLSSFGVDSAGVGSIVGVGTTLLINLFVLFSAIPATINYIRTQI</sequence>
<proteinExistence type="predicted"/>
<evidence type="ECO:0000256" key="1">
    <source>
        <dbReference type="SAM" id="Phobius"/>
    </source>
</evidence>
<dbReference type="AlphaFoldDB" id="A0A482Y0C0"/>
<protein>
    <submittedName>
        <fullName evidence="2">Uncharacterized protein</fullName>
    </submittedName>
</protein>
<feature type="transmembrane region" description="Helical" evidence="1">
    <location>
        <begin position="108"/>
        <end position="137"/>
    </location>
</feature>
<comment type="caution">
    <text evidence="2">The sequence shown here is derived from an EMBL/GenBank/DDBJ whole genome shotgun (WGS) entry which is preliminary data.</text>
</comment>
<keyword evidence="1" id="KW-0812">Transmembrane</keyword>
<organism evidence="2 3">
    <name type="scientific">Natrinema hispanicum</name>
    <dbReference type="NCBI Taxonomy" id="392421"/>
    <lineage>
        <taxon>Archaea</taxon>
        <taxon>Methanobacteriati</taxon>
        <taxon>Methanobacteriota</taxon>
        <taxon>Stenosarchaea group</taxon>
        <taxon>Halobacteria</taxon>
        <taxon>Halobacteriales</taxon>
        <taxon>Natrialbaceae</taxon>
        <taxon>Natrinema</taxon>
    </lineage>
</organism>
<feature type="transmembrane region" description="Helical" evidence="1">
    <location>
        <begin position="43"/>
        <end position="63"/>
    </location>
</feature>